<organism evidence="1 2">
    <name type="scientific">Mucilaginibacter phyllosphaerae</name>
    <dbReference type="NCBI Taxonomy" id="1812349"/>
    <lineage>
        <taxon>Bacteria</taxon>
        <taxon>Pseudomonadati</taxon>
        <taxon>Bacteroidota</taxon>
        <taxon>Sphingobacteriia</taxon>
        <taxon>Sphingobacteriales</taxon>
        <taxon>Sphingobacteriaceae</taxon>
        <taxon>Mucilaginibacter</taxon>
    </lineage>
</organism>
<evidence type="ECO:0000313" key="1">
    <source>
        <dbReference type="EMBL" id="MBB3969487.1"/>
    </source>
</evidence>
<dbReference type="InterPro" id="IPR017853">
    <property type="entry name" value="GH"/>
</dbReference>
<evidence type="ECO:0000313" key="2">
    <source>
        <dbReference type="Proteomes" id="UP000583101"/>
    </source>
</evidence>
<accession>A0ABR6I952</accession>
<dbReference type="SUPFAM" id="SSF51445">
    <property type="entry name" value="(Trans)glycosidases"/>
    <property type="match status" value="1"/>
</dbReference>
<gene>
    <name evidence="1" type="ORF">GGR35_002090</name>
</gene>
<comment type="caution">
    <text evidence="1">The sequence shown here is derived from an EMBL/GenBank/DDBJ whole genome shotgun (WGS) entry which is preliminary data.</text>
</comment>
<sequence length="408" mass="46480">MGKAYQYTNPLRSFWMAGYECSDKLNAGRQRVDLATITGHLDRVDADYKLLEAYGIKTVREGIRWSFVETKPYQYDWAVVKQMIKSGRDNNIQQVWDLCHFGFPDGLSPLDDDFTPRFVSLCKEFVKLYRAVALDEELIVTPINEVSFLSWLGGEAAGTVPYHTNNGWAVKYHLMKAFIAGVAAMRAIDPTIRILTTEPLVDMVPQLPVTAESELQARYQNELQYQTLDMLCGSICPELGGRPEYLDILGFNFYYNNRWVVGSAEFLPWVNEDDDPRWRPLSEMLAGAYQRYNRPFVITETSHPGEHRPNWMASITEECGIVHSLGLPLWGVCLYPIIDRPDWDNLTCWHHPGLWDNLSGNPAERILHQPYAKALHSAISKINSGLSTPDPHPDAGEIADADLQYKLY</sequence>
<keyword evidence="2" id="KW-1185">Reference proteome</keyword>
<name>A0ABR6I952_9SPHI</name>
<reference evidence="1 2" key="1">
    <citation type="submission" date="2020-08" db="EMBL/GenBank/DDBJ databases">
        <title>Genomic Encyclopedia of Type Strains, Phase IV (KMG-IV): sequencing the most valuable type-strain genomes for metagenomic binning, comparative biology and taxonomic classification.</title>
        <authorList>
            <person name="Goeker M."/>
        </authorList>
    </citation>
    <scope>NUCLEOTIDE SEQUENCE [LARGE SCALE GENOMIC DNA]</scope>
    <source>
        <strain evidence="1 2">DSM 100995</strain>
    </source>
</reference>
<dbReference type="EMBL" id="JACIEG010000003">
    <property type="protein sequence ID" value="MBB3969487.1"/>
    <property type="molecule type" value="Genomic_DNA"/>
</dbReference>
<proteinExistence type="predicted"/>
<dbReference type="RefSeq" id="WP_204986304.1">
    <property type="nucleotide sequence ID" value="NZ_BMCZ01000002.1"/>
</dbReference>
<dbReference type="Proteomes" id="UP000583101">
    <property type="component" value="Unassembled WGS sequence"/>
</dbReference>
<dbReference type="Gene3D" id="3.20.20.80">
    <property type="entry name" value="Glycosidases"/>
    <property type="match status" value="1"/>
</dbReference>
<protein>
    <recommendedName>
        <fullName evidence="3">Amine oxidase</fullName>
    </recommendedName>
</protein>
<evidence type="ECO:0008006" key="3">
    <source>
        <dbReference type="Google" id="ProtNLM"/>
    </source>
</evidence>